<dbReference type="GO" id="GO:0003886">
    <property type="term" value="F:DNA (cytosine-5-)-methyltransferase activity"/>
    <property type="evidence" value="ECO:0007669"/>
    <property type="project" value="UniProtKB-EC"/>
</dbReference>
<dbReference type="PROSITE" id="PS00094">
    <property type="entry name" value="C5_MTASE_1"/>
    <property type="match status" value="1"/>
</dbReference>
<proteinExistence type="predicted"/>
<dbReference type="PRINTS" id="PR00105">
    <property type="entry name" value="C5METTRFRASE"/>
</dbReference>
<dbReference type="AlphaFoldDB" id="A0A0F9LAJ5"/>
<evidence type="ECO:0000256" key="3">
    <source>
        <dbReference type="ARBA" id="ARBA00022679"/>
    </source>
</evidence>
<dbReference type="InterPro" id="IPR029063">
    <property type="entry name" value="SAM-dependent_MTases_sf"/>
</dbReference>
<protein>
    <recommendedName>
        <fullName evidence="1">DNA (cytosine-5-)-methyltransferase</fullName>
        <ecNumber evidence="1">2.1.1.37</ecNumber>
    </recommendedName>
</protein>
<dbReference type="Pfam" id="PF00145">
    <property type="entry name" value="DNA_methylase"/>
    <property type="match status" value="1"/>
</dbReference>
<dbReference type="EC" id="2.1.1.37" evidence="1"/>
<sequence>MNELSLFTGAGGGLLATHSLGWVPVGYVEFDDYCQRVLAQRIKDGLIPVAPIFGDIRAFNGEGYAASYTGLVDIITAGFPCQPFSVAGKGEAENDPRNMWPPTIECIRLVRPRYALLENVPGLLAHEYTRAIFGELAEAGYDARWCVLGADDAGANHRRKRLWIWAWRRDV</sequence>
<gene>
    <name evidence="5" type="ORF">LCGC14_1603450</name>
</gene>
<dbReference type="SUPFAM" id="SSF53335">
    <property type="entry name" value="S-adenosyl-L-methionine-dependent methyltransferases"/>
    <property type="match status" value="1"/>
</dbReference>
<dbReference type="PANTHER" id="PTHR10629">
    <property type="entry name" value="CYTOSINE-SPECIFIC METHYLTRANSFERASE"/>
    <property type="match status" value="1"/>
</dbReference>
<dbReference type="GO" id="GO:0032259">
    <property type="term" value="P:methylation"/>
    <property type="evidence" value="ECO:0007669"/>
    <property type="project" value="UniProtKB-KW"/>
</dbReference>
<dbReference type="Gene3D" id="3.40.50.150">
    <property type="entry name" value="Vaccinia Virus protein VP39"/>
    <property type="match status" value="1"/>
</dbReference>
<keyword evidence="3" id="KW-0808">Transferase</keyword>
<comment type="caution">
    <text evidence="5">The sequence shown here is derived from an EMBL/GenBank/DDBJ whole genome shotgun (WGS) entry which is preliminary data.</text>
</comment>
<keyword evidence="2" id="KW-0489">Methyltransferase</keyword>
<accession>A0A0F9LAJ5</accession>
<dbReference type="GO" id="GO:0044027">
    <property type="term" value="P:negative regulation of gene expression via chromosomal CpG island methylation"/>
    <property type="evidence" value="ECO:0007669"/>
    <property type="project" value="TreeGrafter"/>
</dbReference>
<dbReference type="GO" id="GO:0003677">
    <property type="term" value="F:DNA binding"/>
    <property type="evidence" value="ECO:0007669"/>
    <property type="project" value="TreeGrafter"/>
</dbReference>
<dbReference type="PANTHER" id="PTHR10629:SF52">
    <property type="entry name" value="DNA (CYTOSINE-5)-METHYLTRANSFERASE 1"/>
    <property type="match status" value="1"/>
</dbReference>
<dbReference type="GO" id="GO:0005634">
    <property type="term" value="C:nucleus"/>
    <property type="evidence" value="ECO:0007669"/>
    <property type="project" value="TreeGrafter"/>
</dbReference>
<name>A0A0F9LAJ5_9ZZZZ</name>
<evidence type="ECO:0000313" key="5">
    <source>
        <dbReference type="EMBL" id="KKM24605.1"/>
    </source>
</evidence>
<organism evidence="5">
    <name type="scientific">marine sediment metagenome</name>
    <dbReference type="NCBI Taxonomy" id="412755"/>
    <lineage>
        <taxon>unclassified sequences</taxon>
        <taxon>metagenomes</taxon>
        <taxon>ecological metagenomes</taxon>
    </lineage>
</organism>
<dbReference type="InterPro" id="IPR018117">
    <property type="entry name" value="C5_DNA_meth_AS"/>
</dbReference>
<evidence type="ECO:0000256" key="2">
    <source>
        <dbReference type="ARBA" id="ARBA00022603"/>
    </source>
</evidence>
<dbReference type="InterPro" id="IPR050390">
    <property type="entry name" value="C5-Methyltransferase"/>
</dbReference>
<dbReference type="InterPro" id="IPR001525">
    <property type="entry name" value="C5_MeTfrase"/>
</dbReference>
<dbReference type="EMBL" id="LAZR01012891">
    <property type="protein sequence ID" value="KKM24605.1"/>
    <property type="molecule type" value="Genomic_DNA"/>
</dbReference>
<evidence type="ECO:0000256" key="4">
    <source>
        <dbReference type="ARBA" id="ARBA00022691"/>
    </source>
</evidence>
<dbReference type="PROSITE" id="PS51679">
    <property type="entry name" value="SAM_MT_C5"/>
    <property type="match status" value="1"/>
</dbReference>
<reference evidence="5" key="1">
    <citation type="journal article" date="2015" name="Nature">
        <title>Complex archaea that bridge the gap between prokaryotes and eukaryotes.</title>
        <authorList>
            <person name="Spang A."/>
            <person name="Saw J.H."/>
            <person name="Jorgensen S.L."/>
            <person name="Zaremba-Niedzwiedzka K."/>
            <person name="Martijn J."/>
            <person name="Lind A.E."/>
            <person name="van Eijk R."/>
            <person name="Schleper C."/>
            <person name="Guy L."/>
            <person name="Ettema T.J."/>
        </authorList>
    </citation>
    <scope>NUCLEOTIDE SEQUENCE</scope>
</reference>
<evidence type="ECO:0000256" key="1">
    <source>
        <dbReference type="ARBA" id="ARBA00011975"/>
    </source>
</evidence>
<keyword evidence="4" id="KW-0949">S-adenosyl-L-methionine</keyword>